<name>A0A1G9HXH9_9FIRM</name>
<evidence type="ECO:0000313" key="10">
    <source>
        <dbReference type="Proteomes" id="UP000199068"/>
    </source>
</evidence>
<dbReference type="Proteomes" id="UP000199068">
    <property type="component" value="Unassembled WGS sequence"/>
</dbReference>
<dbReference type="NCBIfam" id="TIGR00801">
    <property type="entry name" value="ncs2"/>
    <property type="match status" value="1"/>
</dbReference>
<dbReference type="InterPro" id="IPR017588">
    <property type="entry name" value="UacT-like"/>
</dbReference>
<evidence type="ECO:0000313" key="9">
    <source>
        <dbReference type="EMBL" id="SDL17283.1"/>
    </source>
</evidence>
<dbReference type="NCBIfam" id="NF037981">
    <property type="entry name" value="NCS2_1"/>
    <property type="match status" value="1"/>
</dbReference>
<dbReference type="PROSITE" id="PS01116">
    <property type="entry name" value="XANTH_URACIL_PERMASE"/>
    <property type="match status" value="1"/>
</dbReference>
<evidence type="ECO:0000256" key="3">
    <source>
        <dbReference type="ARBA" id="ARBA00022448"/>
    </source>
</evidence>
<dbReference type="AlphaFoldDB" id="A0A1G9HXH9"/>
<dbReference type="GO" id="GO:0042907">
    <property type="term" value="F:xanthine transmembrane transporter activity"/>
    <property type="evidence" value="ECO:0007669"/>
    <property type="project" value="TreeGrafter"/>
</dbReference>
<keyword evidence="5 8" id="KW-0812">Transmembrane</keyword>
<sequence length="446" mass="46638">MTNQSSVIYQLDGKPRLREAVPLGLQHILAMFVGNVTPLIIISNTLNLPLSDKTMLVQCAMFVSGLITLIQCYKIGPFGAKLPIVMGTSFGFVPVATAVGLKYGYEGILGACLIGAIVEILFGNTMKKLRKFFPPVVTGTVVLAMGISLLPTGINYFAGGVGAADFASPSNLILGTIVLLTVLFCNQYTKGITSIASILIGLVVGYIVAIPMGKVDFSQISQMSILALPTPFKFGFEFHIDAIFAFMCIYMVSAIETVGDITAITNCGIGREATDKEITGGIMADGLGSMIGSIFGVLPNTSFGQNVGIVAMTKVVNRHVVATGAAFLIIAGIFPKFGALISLMPASVLGGASVMMFAMIAVSGIKLITSEELTNRNSTIVALSLGIGVGLSLVPGVLANMPESIQLIFGDSGLVLVALIAVVLNVILPKEESIIETSSKLNNQVS</sequence>
<feature type="transmembrane region" description="Helical" evidence="8">
    <location>
        <begin position="347"/>
        <end position="368"/>
    </location>
</feature>
<dbReference type="NCBIfam" id="TIGR03173">
    <property type="entry name" value="pbuX"/>
    <property type="match status" value="1"/>
</dbReference>
<dbReference type="RefSeq" id="WP_092721636.1">
    <property type="nucleotide sequence ID" value="NZ_FNGW01000001.1"/>
</dbReference>
<dbReference type="InterPro" id="IPR006042">
    <property type="entry name" value="Xan_ur_permease"/>
</dbReference>
<protein>
    <submittedName>
        <fullName evidence="9">Nucleobase:cation symporter-2, NCS2 family</fullName>
    </submittedName>
</protein>
<gene>
    <name evidence="9" type="ORF">SAMN04515677_1014</name>
</gene>
<keyword evidence="7 8" id="KW-0472">Membrane</keyword>
<dbReference type="STRING" id="1121325.SAMN04515677_1014"/>
<dbReference type="EMBL" id="FNGW01000001">
    <property type="protein sequence ID" value="SDL17283.1"/>
    <property type="molecule type" value="Genomic_DNA"/>
</dbReference>
<accession>A0A1G9HXH9</accession>
<comment type="subcellular location">
    <subcellularLocation>
        <location evidence="1">Cell membrane</location>
        <topology evidence="1">Multi-pass membrane protein</topology>
    </subcellularLocation>
</comment>
<feature type="transmembrane region" description="Helical" evidence="8">
    <location>
        <begin position="132"/>
        <end position="154"/>
    </location>
</feature>
<evidence type="ECO:0000256" key="4">
    <source>
        <dbReference type="ARBA" id="ARBA00022475"/>
    </source>
</evidence>
<evidence type="ECO:0000256" key="6">
    <source>
        <dbReference type="ARBA" id="ARBA00022989"/>
    </source>
</evidence>
<evidence type="ECO:0000256" key="5">
    <source>
        <dbReference type="ARBA" id="ARBA00022692"/>
    </source>
</evidence>
<evidence type="ECO:0000256" key="2">
    <source>
        <dbReference type="ARBA" id="ARBA00008821"/>
    </source>
</evidence>
<dbReference type="GO" id="GO:0005886">
    <property type="term" value="C:plasma membrane"/>
    <property type="evidence" value="ECO:0007669"/>
    <property type="project" value="UniProtKB-SubCell"/>
</dbReference>
<feature type="transmembrane region" description="Helical" evidence="8">
    <location>
        <begin position="166"/>
        <end position="185"/>
    </location>
</feature>
<feature type="transmembrane region" description="Helical" evidence="8">
    <location>
        <begin position="107"/>
        <end position="125"/>
    </location>
</feature>
<dbReference type="PANTHER" id="PTHR42810">
    <property type="entry name" value="PURINE PERMEASE C1399.01C-RELATED"/>
    <property type="match status" value="1"/>
</dbReference>
<feature type="transmembrane region" description="Helical" evidence="8">
    <location>
        <begin position="82"/>
        <end position="101"/>
    </location>
</feature>
<feature type="transmembrane region" description="Helical" evidence="8">
    <location>
        <begin position="20"/>
        <end position="43"/>
    </location>
</feature>
<feature type="transmembrane region" description="Helical" evidence="8">
    <location>
        <begin position="380"/>
        <end position="399"/>
    </location>
</feature>
<dbReference type="PANTHER" id="PTHR42810:SF2">
    <property type="entry name" value="PURINE PERMEASE C1399.01C-RELATED"/>
    <property type="match status" value="1"/>
</dbReference>
<evidence type="ECO:0000256" key="8">
    <source>
        <dbReference type="SAM" id="Phobius"/>
    </source>
</evidence>
<keyword evidence="3" id="KW-0813">Transport</keyword>
<feature type="transmembrane region" description="Helical" evidence="8">
    <location>
        <begin position="405"/>
        <end position="428"/>
    </location>
</feature>
<organism evidence="9 10">
    <name type="scientific">Romboutsia lituseburensis DSM 797</name>
    <dbReference type="NCBI Taxonomy" id="1121325"/>
    <lineage>
        <taxon>Bacteria</taxon>
        <taxon>Bacillati</taxon>
        <taxon>Bacillota</taxon>
        <taxon>Clostridia</taxon>
        <taxon>Peptostreptococcales</taxon>
        <taxon>Peptostreptococcaceae</taxon>
        <taxon>Romboutsia</taxon>
    </lineage>
</organism>
<proteinExistence type="inferred from homology"/>
<evidence type="ECO:0000256" key="7">
    <source>
        <dbReference type="ARBA" id="ARBA00023136"/>
    </source>
</evidence>
<keyword evidence="6 8" id="KW-1133">Transmembrane helix</keyword>
<evidence type="ECO:0000256" key="1">
    <source>
        <dbReference type="ARBA" id="ARBA00004651"/>
    </source>
</evidence>
<dbReference type="Pfam" id="PF00860">
    <property type="entry name" value="Xan_ur_permease"/>
    <property type="match status" value="1"/>
</dbReference>
<dbReference type="InterPro" id="IPR006043">
    <property type="entry name" value="NCS2"/>
</dbReference>
<feature type="transmembrane region" description="Helical" evidence="8">
    <location>
        <begin position="55"/>
        <end position="75"/>
    </location>
</feature>
<feature type="transmembrane region" description="Helical" evidence="8">
    <location>
        <begin position="192"/>
        <end position="212"/>
    </location>
</feature>
<keyword evidence="4" id="KW-1003">Cell membrane</keyword>
<keyword evidence="10" id="KW-1185">Reference proteome</keyword>
<reference evidence="9 10" key="1">
    <citation type="submission" date="2016-10" db="EMBL/GenBank/DDBJ databases">
        <authorList>
            <person name="de Groot N.N."/>
        </authorList>
    </citation>
    <scope>NUCLEOTIDE SEQUENCE [LARGE SCALE GENOMIC DNA]</scope>
    <source>
        <strain evidence="9 10">DSM 797</strain>
    </source>
</reference>
<feature type="transmembrane region" description="Helical" evidence="8">
    <location>
        <begin position="320"/>
        <end position="341"/>
    </location>
</feature>
<comment type="similarity">
    <text evidence="2">Belongs to the nucleobase:cation symporter-2 (NCS2) (TC 2.A.40) family.</text>
</comment>